<dbReference type="EMBL" id="JANPWB010000007">
    <property type="protein sequence ID" value="KAJ1170668.1"/>
    <property type="molecule type" value="Genomic_DNA"/>
</dbReference>
<gene>
    <name evidence="2" type="ORF">NDU88_002541</name>
</gene>
<sequence length="196" mass="20924">MIPTLPVSVFTGEHARVGDIDQDRNQRRPVARGFPCSAAPAPRTTVRTSSVTPYLCVLQPGDPRLMSGCRPEGPYLPSGAARLDACHRSAGLSARHRITVACSQLHGTNRVPARSQAHSPETKAAHGSRRVPPVSFAPGKRRLRSVSPPRCGLLHQPACLRPHTPSPGPTEPSHGLKSLGCSSGARTVGRHAIHQY</sequence>
<evidence type="ECO:0000313" key="3">
    <source>
        <dbReference type="Proteomes" id="UP001066276"/>
    </source>
</evidence>
<keyword evidence="3" id="KW-1185">Reference proteome</keyword>
<reference evidence="2" key="1">
    <citation type="journal article" date="2022" name="bioRxiv">
        <title>Sequencing and chromosome-scale assembly of the giantPleurodeles waltlgenome.</title>
        <authorList>
            <person name="Brown T."/>
            <person name="Elewa A."/>
            <person name="Iarovenko S."/>
            <person name="Subramanian E."/>
            <person name="Araus A.J."/>
            <person name="Petzold A."/>
            <person name="Susuki M."/>
            <person name="Suzuki K.-i.T."/>
            <person name="Hayashi T."/>
            <person name="Toyoda A."/>
            <person name="Oliveira C."/>
            <person name="Osipova E."/>
            <person name="Leigh N.D."/>
            <person name="Simon A."/>
            <person name="Yun M.H."/>
        </authorList>
    </citation>
    <scope>NUCLEOTIDE SEQUENCE</scope>
    <source>
        <strain evidence="2">20211129_DDA</strain>
        <tissue evidence="2">Liver</tissue>
    </source>
</reference>
<proteinExistence type="predicted"/>
<protein>
    <submittedName>
        <fullName evidence="2">Uncharacterized protein</fullName>
    </submittedName>
</protein>
<dbReference type="AlphaFoldDB" id="A0AAV7T2M8"/>
<feature type="region of interest" description="Disordered" evidence="1">
    <location>
        <begin position="109"/>
        <end position="183"/>
    </location>
</feature>
<evidence type="ECO:0000313" key="2">
    <source>
        <dbReference type="EMBL" id="KAJ1170668.1"/>
    </source>
</evidence>
<evidence type="ECO:0000256" key="1">
    <source>
        <dbReference type="SAM" id="MobiDB-lite"/>
    </source>
</evidence>
<name>A0AAV7T2M8_PLEWA</name>
<dbReference type="Proteomes" id="UP001066276">
    <property type="component" value="Chromosome 4_1"/>
</dbReference>
<comment type="caution">
    <text evidence="2">The sequence shown here is derived from an EMBL/GenBank/DDBJ whole genome shotgun (WGS) entry which is preliminary data.</text>
</comment>
<accession>A0AAV7T2M8</accession>
<organism evidence="2 3">
    <name type="scientific">Pleurodeles waltl</name>
    <name type="common">Iberian ribbed newt</name>
    <dbReference type="NCBI Taxonomy" id="8319"/>
    <lineage>
        <taxon>Eukaryota</taxon>
        <taxon>Metazoa</taxon>
        <taxon>Chordata</taxon>
        <taxon>Craniata</taxon>
        <taxon>Vertebrata</taxon>
        <taxon>Euteleostomi</taxon>
        <taxon>Amphibia</taxon>
        <taxon>Batrachia</taxon>
        <taxon>Caudata</taxon>
        <taxon>Salamandroidea</taxon>
        <taxon>Salamandridae</taxon>
        <taxon>Pleurodelinae</taxon>
        <taxon>Pleurodeles</taxon>
    </lineage>
</organism>